<reference evidence="2" key="2">
    <citation type="submission" date="2018-05" db="EMBL/GenBank/DDBJ databases">
        <title>OpunRS2 (Oryza punctata Reference Sequence Version 2).</title>
        <authorList>
            <person name="Zhang J."/>
            <person name="Kudrna D."/>
            <person name="Lee S."/>
            <person name="Talag J."/>
            <person name="Welchert J."/>
            <person name="Wing R.A."/>
        </authorList>
    </citation>
    <scope>NUCLEOTIDE SEQUENCE [LARGE SCALE GENOMIC DNA]</scope>
</reference>
<feature type="compositionally biased region" description="Polar residues" evidence="1">
    <location>
        <begin position="119"/>
        <end position="128"/>
    </location>
</feature>
<dbReference type="Gramene" id="OPUNC07G18880.1">
    <property type="protein sequence ID" value="OPUNC07G18880.1"/>
    <property type="gene ID" value="OPUNC07G18880"/>
</dbReference>
<protein>
    <submittedName>
        <fullName evidence="2">Uncharacterized protein</fullName>
    </submittedName>
</protein>
<accession>A0A0E0LMN4</accession>
<reference evidence="2" key="1">
    <citation type="submission" date="2015-04" db="UniProtKB">
        <authorList>
            <consortium name="EnsemblPlants"/>
        </authorList>
    </citation>
    <scope>IDENTIFICATION</scope>
</reference>
<name>A0A0E0LMN4_ORYPU</name>
<evidence type="ECO:0000313" key="2">
    <source>
        <dbReference type="EnsemblPlants" id="OPUNC07G18880.1"/>
    </source>
</evidence>
<dbReference type="AlphaFoldDB" id="A0A0E0LMN4"/>
<dbReference type="Proteomes" id="UP000026962">
    <property type="component" value="Chromosome 7"/>
</dbReference>
<evidence type="ECO:0000256" key="1">
    <source>
        <dbReference type="SAM" id="MobiDB-lite"/>
    </source>
</evidence>
<evidence type="ECO:0000313" key="3">
    <source>
        <dbReference type="Proteomes" id="UP000026962"/>
    </source>
</evidence>
<proteinExistence type="predicted"/>
<feature type="region of interest" description="Disordered" evidence="1">
    <location>
        <begin position="85"/>
        <end position="128"/>
    </location>
</feature>
<keyword evidence="3" id="KW-1185">Reference proteome</keyword>
<dbReference type="HOGENOM" id="CLU_1963179_0_0_1"/>
<dbReference type="EnsemblPlants" id="OPUNC07G18880.1">
    <property type="protein sequence ID" value="OPUNC07G18880.1"/>
    <property type="gene ID" value="OPUNC07G18880"/>
</dbReference>
<organism evidence="2">
    <name type="scientific">Oryza punctata</name>
    <name type="common">Red rice</name>
    <dbReference type="NCBI Taxonomy" id="4537"/>
    <lineage>
        <taxon>Eukaryota</taxon>
        <taxon>Viridiplantae</taxon>
        <taxon>Streptophyta</taxon>
        <taxon>Embryophyta</taxon>
        <taxon>Tracheophyta</taxon>
        <taxon>Spermatophyta</taxon>
        <taxon>Magnoliopsida</taxon>
        <taxon>Liliopsida</taxon>
        <taxon>Poales</taxon>
        <taxon>Poaceae</taxon>
        <taxon>BOP clade</taxon>
        <taxon>Oryzoideae</taxon>
        <taxon>Oryzeae</taxon>
        <taxon>Oryzinae</taxon>
        <taxon>Oryza</taxon>
    </lineage>
</organism>
<sequence>MAVAIRAMWPSLEPRRTRAVSSVPAAAAGGSGLHVINTYLEELAHNKRAFAAIARSPQRTRLIATGLLLHLCPAAGDTVARTTVGDAAAHGRWPTTRRRTTGKPSGYPSGIPVPDGYGYSSSLVGKGD</sequence>